<feature type="chain" id="PRO_5030706257" evidence="1">
    <location>
        <begin position="25"/>
        <end position="306"/>
    </location>
</feature>
<dbReference type="EMBL" id="HBGK01000323">
    <property type="protein sequence ID" value="CAD9271252.1"/>
    <property type="molecule type" value="Transcribed_RNA"/>
</dbReference>
<keyword evidence="1" id="KW-0732">Signal</keyword>
<proteinExistence type="predicted"/>
<accession>A0A7S1UKQ4</accession>
<dbReference type="AlphaFoldDB" id="A0A7S1UKQ4"/>
<evidence type="ECO:0000256" key="1">
    <source>
        <dbReference type="SAM" id="SignalP"/>
    </source>
</evidence>
<gene>
    <name evidence="2" type="ORF">GOCE00092_LOCUS157</name>
</gene>
<feature type="signal peptide" evidence="1">
    <location>
        <begin position="1"/>
        <end position="24"/>
    </location>
</feature>
<reference evidence="2" key="1">
    <citation type="submission" date="2021-01" db="EMBL/GenBank/DDBJ databases">
        <authorList>
            <person name="Corre E."/>
            <person name="Pelletier E."/>
            <person name="Niang G."/>
            <person name="Scheremetjew M."/>
            <person name="Finn R."/>
            <person name="Kale V."/>
            <person name="Holt S."/>
            <person name="Cochrane G."/>
            <person name="Meng A."/>
            <person name="Brown T."/>
            <person name="Cohen L."/>
        </authorList>
    </citation>
    <scope>NUCLEOTIDE SEQUENCE</scope>
    <source>
        <strain evidence="2">CCMP 410</strain>
    </source>
</reference>
<protein>
    <submittedName>
        <fullName evidence="2">Uncharacterized protein</fullName>
    </submittedName>
</protein>
<organism evidence="2">
    <name type="scientific">Grammatophora oceanica</name>
    <dbReference type="NCBI Taxonomy" id="210454"/>
    <lineage>
        <taxon>Eukaryota</taxon>
        <taxon>Sar</taxon>
        <taxon>Stramenopiles</taxon>
        <taxon>Ochrophyta</taxon>
        <taxon>Bacillariophyta</taxon>
        <taxon>Fragilariophyceae</taxon>
        <taxon>Fragilariophycidae</taxon>
        <taxon>Rhabdonematales</taxon>
        <taxon>Grammatophoraceae</taxon>
        <taxon>Grammatophora</taxon>
    </lineage>
</organism>
<name>A0A7S1UKQ4_9STRA</name>
<evidence type="ECO:0000313" key="2">
    <source>
        <dbReference type="EMBL" id="CAD9271252.1"/>
    </source>
</evidence>
<sequence length="306" mass="33481">MQLYMPTRALICVFAALATSFSEAGPVDGSKGDILHPSGDNSQSDLGRALRGSAATRTRFLKEDGALHIAAYRCLLMSYWSKSDTLYAECLEDAISDGEYGMSDNQTKDYATDILQEVSAVSLDMKEFCIESGGIEPTQQEALEIFLDRLGDAANAEADAAGVRIYTEAAHLSAQLACDALANQAIFTTRAFECMSFRSSNQHVDSTMLYTCMLDDTAMWDQLGRQQLISTLWEELDTWKLEIALVCERNVKEARVAAVKAATTKSPLMELWALPEFGPLNTAFIAASETLAFTLVDRIVPECTSS</sequence>